<accession>A0A6N2LLP3</accession>
<name>A0A6N2LLP3_SALVM</name>
<feature type="transmembrane region" description="Helical" evidence="2">
    <location>
        <begin position="109"/>
        <end position="128"/>
    </location>
</feature>
<feature type="compositionally biased region" description="Basic and acidic residues" evidence="1">
    <location>
        <begin position="221"/>
        <end position="231"/>
    </location>
</feature>
<keyword evidence="2" id="KW-1133">Transmembrane helix</keyword>
<proteinExistence type="predicted"/>
<dbReference type="EMBL" id="CAADRP010001358">
    <property type="protein sequence ID" value="VFU38191.1"/>
    <property type="molecule type" value="Genomic_DNA"/>
</dbReference>
<reference evidence="3" key="1">
    <citation type="submission" date="2019-03" db="EMBL/GenBank/DDBJ databases">
        <authorList>
            <person name="Mank J."/>
            <person name="Almeida P."/>
        </authorList>
    </citation>
    <scope>NUCLEOTIDE SEQUENCE</scope>
    <source>
        <strain evidence="3">78183</strain>
    </source>
</reference>
<evidence type="ECO:0000256" key="1">
    <source>
        <dbReference type="SAM" id="MobiDB-lite"/>
    </source>
</evidence>
<protein>
    <submittedName>
        <fullName evidence="3">Uncharacterized protein</fullName>
    </submittedName>
</protein>
<gene>
    <name evidence="3" type="ORF">SVIM_LOCUS206486</name>
</gene>
<feature type="region of interest" description="Disordered" evidence="1">
    <location>
        <begin position="197"/>
        <end position="231"/>
    </location>
</feature>
<organism evidence="3">
    <name type="scientific">Salix viminalis</name>
    <name type="common">Common osier</name>
    <name type="synonym">Basket willow</name>
    <dbReference type="NCBI Taxonomy" id="40686"/>
    <lineage>
        <taxon>Eukaryota</taxon>
        <taxon>Viridiplantae</taxon>
        <taxon>Streptophyta</taxon>
        <taxon>Embryophyta</taxon>
        <taxon>Tracheophyta</taxon>
        <taxon>Spermatophyta</taxon>
        <taxon>Magnoliopsida</taxon>
        <taxon>eudicotyledons</taxon>
        <taxon>Gunneridae</taxon>
        <taxon>Pentapetalae</taxon>
        <taxon>rosids</taxon>
        <taxon>fabids</taxon>
        <taxon>Malpighiales</taxon>
        <taxon>Salicaceae</taxon>
        <taxon>Saliceae</taxon>
        <taxon>Salix</taxon>
    </lineage>
</organism>
<keyword evidence="2" id="KW-0472">Membrane</keyword>
<keyword evidence="2" id="KW-0812">Transmembrane</keyword>
<evidence type="ECO:0000256" key="2">
    <source>
        <dbReference type="SAM" id="Phobius"/>
    </source>
</evidence>
<sequence length="231" mass="26744">MQDFVLLFNRGRYSSAVFSLKNMSRCTLNSCFYDIPAALCACPETDYVVIFMVLSNDNKKINREERKKTVSANAGKHSWYMHRGKMVKWVVEITRQLCNKKWSSISARLCYLLFYFTLFKFCITWAVLLTREFERLGNKVKGWTQKALVGTFMGGLNTEIADGIHMFKPQSLKDVINLAKMRDDQLTRKKRFLRLPPASAPLNFPPANRVAPTTPGSIKRLPWDEMQKRRA</sequence>
<dbReference type="AlphaFoldDB" id="A0A6N2LLP3"/>
<evidence type="ECO:0000313" key="3">
    <source>
        <dbReference type="EMBL" id="VFU38191.1"/>
    </source>
</evidence>